<evidence type="ECO:0000256" key="9">
    <source>
        <dbReference type="ARBA" id="ARBA00023136"/>
    </source>
</evidence>
<evidence type="ECO:0000256" key="4">
    <source>
        <dbReference type="ARBA" id="ARBA00022692"/>
    </source>
</evidence>
<sequence>MAFLNSINSKAKALLNSGFGTNSSSYGGRFLNKDGTANVQKRGMGFFNHISWFHTLLDMPSWKFISVILFFYIVINLVFALIYFAIGVEHLNGINTSSSLWVQFGQAYFFSAQTFTTVGYGHISPSGFLTSAISAAEALTGLLSFAIATGLFFGRFSKPVAFLKFSHNAIIAPYRDGTALMLRVTPFKNTNFTEAEVKVTLGMNVPENGVMKNQFYTLDLEMDRVNSLNLSWTLVHPITEESPLYGFLKENFTNTTGEIMVFVKVFDDMYSTVVSTRTSYTFAEVVYGAKFKPMFTRSNDNSKTVLHLNMLNEFEHVSF</sequence>
<accession>A0A4P6YDP1</accession>
<dbReference type="Gene3D" id="1.10.287.70">
    <property type="match status" value="1"/>
</dbReference>
<keyword evidence="8" id="KW-0406">Ion transport</keyword>
<dbReference type="GO" id="GO:0034702">
    <property type="term" value="C:monoatomic ion channel complex"/>
    <property type="evidence" value="ECO:0007669"/>
    <property type="project" value="UniProtKB-KW"/>
</dbReference>
<keyword evidence="10 14" id="KW-0407">Ion channel</keyword>
<evidence type="ECO:0000256" key="1">
    <source>
        <dbReference type="ARBA" id="ARBA00004141"/>
    </source>
</evidence>
<dbReference type="PANTHER" id="PTHR11767:SF102">
    <property type="entry name" value="INWARDLY RECTIFYING POTASSIUM CHANNEL 1, ISOFORM F"/>
    <property type="match status" value="1"/>
</dbReference>
<evidence type="ECO:0000256" key="2">
    <source>
        <dbReference type="ARBA" id="ARBA00022448"/>
    </source>
</evidence>
<name>A0A4P6YDP1_9FLAO</name>
<dbReference type="GO" id="GO:0005886">
    <property type="term" value="C:plasma membrane"/>
    <property type="evidence" value="ECO:0007669"/>
    <property type="project" value="TreeGrafter"/>
</dbReference>
<dbReference type="GO" id="GO:1990573">
    <property type="term" value="P:potassium ion import across plasma membrane"/>
    <property type="evidence" value="ECO:0007669"/>
    <property type="project" value="TreeGrafter"/>
</dbReference>
<protein>
    <submittedName>
        <fullName evidence="14">Inward rectifier potassium channel Irk</fullName>
    </submittedName>
</protein>
<dbReference type="InterPro" id="IPR016449">
    <property type="entry name" value="K_chnl_inward-rec_Kir"/>
</dbReference>
<dbReference type="SUPFAM" id="SSF81296">
    <property type="entry name" value="E set domains"/>
    <property type="match status" value="1"/>
</dbReference>
<dbReference type="InterPro" id="IPR041647">
    <property type="entry name" value="IRK_C"/>
</dbReference>
<dbReference type="GO" id="GO:0005242">
    <property type="term" value="F:inward rectifier potassium channel activity"/>
    <property type="evidence" value="ECO:0007669"/>
    <property type="project" value="InterPro"/>
</dbReference>
<dbReference type="EMBL" id="CP037933">
    <property type="protein sequence ID" value="QBN18503.1"/>
    <property type="molecule type" value="Genomic_DNA"/>
</dbReference>
<evidence type="ECO:0000313" key="15">
    <source>
        <dbReference type="Proteomes" id="UP000291124"/>
    </source>
</evidence>
<keyword evidence="3" id="KW-0633">Potassium transport</keyword>
<feature type="transmembrane region" description="Helical" evidence="11">
    <location>
        <begin position="132"/>
        <end position="154"/>
    </location>
</feature>
<dbReference type="PRINTS" id="PR01320">
    <property type="entry name" value="KIRCHANNEL"/>
</dbReference>
<evidence type="ECO:0000256" key="3">
    <source>
        <dbReference type="ARBA" id="ARBA00022538"/>
    </source>
</evidence>
<dbReference type="Pfam" id="PF17655">
    <property type="entry name" value="IRK_C"/>
    <property type="match status" value="1"/>
</dbReference>
<dbReference type="KEGG" id="fnk:E1750_06680"/>
<evidence type="ECO:0000256" key="6">
    <source>
        <dbReference type="ARBA" id="ARBA00022958"/>
    </source>
</evidence>
<keyword evidence="7 11" id="KW-1133">Transmembrane helix</keyword>
<feature type="domain" description="Inward rectifier potassium channel C-terminal" evidence="13">
    <location>
        <begin position="163"/>
        <end position="315"/>
    </location>
</feature>
<evidence type="ECO:0000256" key="8">
    <source>
        <dbReference type="ARBA" id="ARBA00023065"/>
    </source>
</evidence>
<dbReference type="InterPro" id="IPR013518">
    <property type="entry name" value="K_chnl_inward-rec_Kir_cyto"/>
</dbReference>
<dbReference type="RefSeq" id="WP_133276027.1">
    <property type="nucleotide sequence ID" value="NZ_CP037933.1"/>
</dbReference>
<dbReference type="PANTHER" id="PTHR11767">
    <property type="entry name" value="INWARD RECTIFIER POTASSIUM CHANNEL"/>
    <property type="match status" value="1"/>
</dbReference>
<dbReference type="AlphaFoldDB" id="A0A4P6YDP1"/>
<dbReference type="Gene3D" id="2.60.40.1400">
    <property type="entry name" value="G protein-activated inward rectifier potassium channel 1"/>
    <property type="match status" value="1"/>
</dbReference>
<evidence type="ECO:0000313" key="14">
    <source>
        <dbReference type="EMBL" id="QBN18503.1"/>
    </source>
</evidence>
<organism evidence="14 15">
    <name type="scientific">Flavobacterium nackdongense</name>
    <dbReference type="NCBI Taxonomy" id="2547394"/>
    <lineage>
        <taxon>Bacteria</taxon>
        <taxon>Pseudomonadati</taxon>
        <taxon>Bacteroidota</taxon>
        <taxon>Flavobacteriia</taxon>
        <taxon>Flavobacteriales</taxon>
        <taxon>Flavobacteriaceae</taxon>
        <taxon>Flavobacterium</taxon>
    </lineage>
</organism>
<feature type="domain" description="Potassium channel" evidence="12">
    <location>
        <begin position="73"/>
        <end position="155"/>
    </location>
</feature>
<comment type="subcellular location">
    <subcellularLocation>
        <location evidence="1">Membrane</location>
        <topology evidence="1">Multi-pass membrane protein</topology>
    </subcellularLocation>
</comment>
<keyword evidence="15" id="KW-1185">Reference proteome</keyword>
<dbReference type="Pfam" id="PF07885">
    <property type="entry name" value="Ion_trans_2"/>
    <property type="match status" value="1"/>
</dbReference>
<dbReference type="SUPFAM" id="SSF81324">
    <property type="entry name" value="Voltage-gated potassium channels"/>
    <property type="match status" value="1"/>
</dbReference>
<keyword evidence="2" id="KW-0813">Transport</keyword>
<proteinExistence type="predicted"/>
<dbReference type="OrthoDB" id="9813518at2"/>
<keyword evidence="4 11" id="KW-0812">Transmembrane</keyword>
<dbReference type="InterPro" id="IPR013099">
    <property type="entry name" value="K_chnl_dom"/>
</dbReference>
<evidence type="ECO:0000259" key="13">
    <source>
        <dbReference type="Pfam" id="PF17655"/>
    </source>
</evidence>
<dbReference type="Proteomes" id="UP000291124">
    <property type="component" value="Chromosome"/>
</dbReference>
<dbReference type="InterPro" id="IPR014756">
    <property type="entry name" value="Ig_E-set"/>
</dbReference>
<keyword evidence="6" id="KW-0630">Potassium</keyword>
<evidence type="ECO:0000256" key="5">
    <source>
        <dbReference type="ARBA" id="ARBA00022882"/>
    </source>
</evidence>
<evidence type="ECO:0000256" key="7">
    <source>
        <dbReference type="ARBA" id="ARBA00022989"/>
    </source>
</evidence>
<gene>
    <name evidence="14" type="ORF">E1750_06680</name>
</gene>
<dbReference type="GO" id="GO:0034765">
    <property type="term" value="P:regulation of monoatomic ion transmembrane transport"/>
    <property type="evidence" value="ECO:0007669"/>
    <property type="project" value="TreeGrafter"/>
</dbReference>
<feature type="transmembrane region" description="Helical" evidence="11">
    <location>
        <begin position="64"/>
        <end position="88"/>
    </location>
</feature>
<keyword evidence="5" id="KW-0851">Voltage-gated channel</keyword>
<evidence type="ECO:0000256" key="10">
    <source>
        <dbReference type="ARBA" id="ARBA00023303"/>
    </source>
</evidence>
<reference evidence="15" key="1">
    <citation type="submission" date="2019-03" db="EMBL/GenBank/DDBJ databases">
        <title>Flavobacterium sp.</title>
        <authorList>
            <person name="Kim H."/>
        </authorList>
    </citation>
    <scope>NUCLEOTIDE SEQUENCE [LARGE SCALE GENOMIC DNA]</scope>
    <source>
        <strain evidence="15">GS13</strain>
    </source>
</reference>
<keyword evidence="9 11" id="KW-0472">Membrane</keyword>
<evidence type="ECO:0000256" key="11">
    <source>
        <dbReference type="SAM" id="Phobius"/>
    </source>
</evidence>
<evidence type="ECO:0000259" key="12">
    <source>
        <dbReference type="Pfam" id="PF07885"/>
    </source>
</evidence>